<organism evidence="3">
    <name type="scientific">marine metagenome</name>
    <dbReference type="NCBI Taxonomy" id="408172"/>
    <lineage>
        <taxon>unclassified sequences</taxon>
        <taxon>metagenomes</taxon>
        <taxon>ecological metagenomes</taxon>
    </lineage>
</organism>
<accession>A0A381UES6</accession>
<dbReference type="AlphaFoldDB" id="A0A381UES6"/>
<sequence length="596" mass="69485">MASMKTAQMLERRGSWDSAISIYLDILNKNPETYHAIRSLKNIYRKTQRYQDGIQFLRSRLQSHPNDLQSYVELGEFYFLNDQAGKAKAVWREGLISFQTTQSYYRFLLPIYGQYGFNDEINFLINKGRQHFGPAFLSQDLGYFYQARRVYDRAIDEYILELVHNPQHINSVARRVLTMSDEPEAKKLIETKMKEAGEKHPDIMLTILADHYFKHRQYSDAYSTYIVWTSAGFFNDQKWLNFANNLRKEGSFSLATDAYKFVLKKKLNQKASGQALLGLAKTFEDQIIPIETKDIIPYFFDNNLFFKNPFQLYSNISSEHLESSLNLYDSILVSLPKSSLIAEAHFRLAEIQYRIVQDFDRALKTYKTAIRQKPKPDLYKSIILRIGDVLLTKGDIPGAIAFLDSMYHLKNFEPILHKLIQVHLFSGNPDTAITILDGIFSTISPIDKSFNDIMELRDILSQHYQQSDQQGKNAFKVFLTAELYLRQQKISQAGEQLSYFIDTYPDIDLIPLITLRRALILLRLNQPELALKTAQAIEQTSLSDRSIILSGQIYEQVYNDKERALEYFLRIINEYPLSVFFEPIRYHIRQLKHIES</sequence>
<dbReference type="PANTHER" id="PTHR45586:SF1">
    <property type="entry name" value="LIPOPOLYSACCHARIDE ASSEMBLY PROTEIN B"/>
    <property type="match status" value="1"/>
</dbReference>
<dbReference type="PANTHER" id="PTHR45586">
    <property type="entry name" value="TPR REPEAT-CONTAINING PROTEIN PA4667"/>
    <property type="match status" value="1"/>
</dbReference>
<dbReference type="InterPro" id="IPR051012">
    <property type="entry name" value="CellSynth/LPSAsmb/PSIAsmb"/>
</dbReference>
<evidence type="ECO:0000256" key="2">
    <source>
        <dbReference type="ARBA" id="ARBA00022803"/>
    </source>
</evidence>
<dbReference type="SUPFAM" id="SSF48452">
    <property type="entry name" value="TPR-like"/>
    <property type="match status" value="2"/>
</dbReference>
<dbReference type="EMBL" id="UINC01006261">
    <property type="protein sequence ID" value="SVA26474.1"/>
    <property type="molecule type" value="Genomic_DNA"/>
</dbReference>
<keyword evidence="1" id="KW-0677">Repeat</keyword>
<gene>
    <name evidence="3" type="ORF">METZ01_LOCUS79328</name>
</gene>
<name>A0A381UES6_9ZZZZ</name>
<reference evidence="3" key="1">
    <citation type="submission" date="2018-05" db="EMBL/GenBank/DDBJ databases">
        <authorList>
            <person name="Lanie J.A."/>
            <person name="Ng W.-L."/>
            <person name="Kazmierczak K.M."/>
            <person name="Andrzejewski T.M."/>
            <person name="Davidsen T.M."/>
            <person name="Wayne K.J."/>
            <person name="Tettelin H."/>
            <person name="Glass J.I."/>
            <person name="Rusch D."/>
            <person name="Podicherti R."/>
            <person name="Tsui H.-C.T."/>
            <person name="Winkler M.E."/>
        </authorList>
    </citation>
    <scope>NUCLEOTIDE SEQUENCE</scope>
</reference>
<dbReference type="Pfam" id="PF13432">
    <property type="entry name" value="TPR_16"/>
    <property type="match status" value="1"/>
</dbReference>
<keyword evidence="2" id="KW-0802">TPR repeat</keyword>
<dbReference type="InterPro" id="IPR011990">
    <property type="entry name" value="TPR-like_helical_dom_sf"/>
</dbReference>
<protein>
    <recommendedName>
        <fullName evidence="4">Tetratricopeptide repeat-like domain-containing protein</fullName>
    </recommendedName>
</protein>
<evidence type="ECO:0000313" key="3">
    <source>
        <dbReference type="EMBL" id="SVA26474.1"/>
    </source>
</evidence>
<evidence type="ECO:0000256" key="1">
    <source>
        <dbReference type="ARBA" id="ARBA00022737"/>
    </source>
</evidence>
<proteinExistence type="predicted"/>
<dbReference type="Gene3D" id="1.25.40.10">
    <property type="entry name" value="Tetratricopeptide repeat domain"/>
    <property type="match status" value="3"/>
</dbReference>
<evidence type="ECO:0008006" key="4">
    <source>
        <dbReference type="Google" id="ProtNLM"/>
    </source>
</evidence>